<organism evidence="13">
    <name type="scientific">bioreactor metagenome</name>
    <dbReference type="NCBI Taxonomy" id="1076179"/>
    <lineage>
        <taxon>unclassified sequences</taxon>
        <taxon>metagenomes</taxon>
        <taxon>ecological metagenomes</taxon>
    </lineage>
</organism>
<evidence type="ECO:0000256" key="10">
    <source>
        <dbReference type="ARBA" id="ARBA00022993"/>
    </source>
</evidence>
<keyword evidence="10" id="KW-0173">Coenzyme A biosynthesis</keyword>
<evidence type="ECO:0000313" key="13">
    <source>
        <dbReference type="EMBL" id="MPM58475.1"/>
    </source>
</evidence>
<evidence type="ECO:0000256" key="3">
    <source>
        <dbReference type="ARBA" id="ARBA00011738"/>
    </source>
</evidence>
<comment type="caution">
    <text evidence="13">The sequence shown here is derived from an EMBL/GenBank/DDBJ whole genome shotgun (WGS) entry which is preliminary data.</text>
</comment>
<dbReference type="GO" id="GO:0015937">
    <property type="term" value="P:coenzyme A biosynthetic process"/>
    <property type="evidence" value="ECO:0007669"/>
    <property type="project" value="UniProtKB-KW"/>
</dbReference>
<dbReference type="InterPro" id="IPR004619">
    <property type="entry name" value="Type_III_PanK"/>
</dbReference>
<evidence type="ECO:0000256" key="4">
    <source>
        <dbReference type="ARBA" id="ARBA00022490"/>
    </source>
</evidence>
<evidence type="ECO:0000256" key="2">
    <source>
        <dbReference type="ARBA" id="ARBA00004496"/>
    </source>
</evidence>
<evidence type="ECO:0000256" key="8">
    <source>
        <dbReference type="ARBA" id="ARBA00022840"/>
    </source>
</evidence>
<proteinExistence type="inferred from homology"/>
<evidence type="ECO:0000256" key="6">
    <source>
        <dbReference type="ARBA" id="ARBA00022741"/>
    </source>
</evidence>
<keyword evidence="8" id="KW-0067">ATP-binding</keyword>
<dbReference type="AlphaFoldDB" id="A0A645AZ01"/>
<dbReference type="SUPFAM" id="SSF53067">
    <property type="entry name" value="Actin-like ATPase domain"/>
    <property type="match status" value="2"/>
</dbReference>
<reference evidence="13" key="1">
    <citation type="submission" date="2019-08" db="EMBL/GenBank/DDBJ databases">
        <authorList>
            <person name="Kucharzyk K."/>
            <person name="Murdoch R.W."/>
            <person name="Higgins S."/>
            <person name="Loffler F."/>
        </authorList>
    </citation>
    <scope>NUCLEOTIDE SEQUENCE</scope>
</reference>
<evidence type="ECO:0000256" key="9">
    <source>
        <dbReference type="ARBA" id="ARBA00022958"/>
    </source>
</evidence>
<dbReference type="InterPro" id="IPR043129">
    <property type="entry name" value="ATPase_NBD"/>
</dbReference>
<comment type="subcellular location">
    <subcellularLocation>
        <location evidence="2">Cytoplasm</location>
    </subcellularLocation>
</comment>
<dbReference type="GO" id="GO:0005737">
    <property type="term" value="C:cytoplasm"/>
    <property type="evidence" value="ECO:0007669"/>
    <property type="project" value="UniProtKB-SubCell"/>
</dbReference>
<dbReference type="PANTHER" id="PTHR34265">
    <property type="entry name" value="TYPE III PANTOTHENATE KINASE"/>
    <property type="match status" value="1"/>
</dbReference>
<keyword evidence="6" id="KW-0547">Nucleotide-binding</keyword>
<evidence type="ECO:0000256" key="11">
    <source>
        <dbReference type="ARBA" id="ARBA00038036"/>
    </source>
</evidence>
<comment type="similarity">
    <text evidence="11">Belongs to the type III pantothenate kinase family.</text>
</comment>
<dbReference type="EMBL" id="VSSQ01016782">
    <property type="protein sequence ID" value="MPM58475.1"/>
    <property type="molecule type" value="Genomic_DNA"/>
</dbReference>
<keyword evidence="5 13" id="KW-0808">Transferase</keyword>
<evidence type="ECO:0000256" key="12">
    <source>
        <dbReference type="ARBA" id="ARBA00040883"/>
    </source>
</evidence>
<dbReference type="PANTHER" id="PTHR34265:SF1">
    <property type="entry name" value="TYPE III PANTOTHENATE KINASE"/>
    <property type="match status" value="1"/>
</dbReference>
<dbReference type="Gene3D" id="3.30.420.40">
    <property type="match status" value="2"/>
</dbReference>
<evidence type="ECO:0000256" key="5">
    <source>
        <dbReference type="ARBA" id="ARBA00022679"/>
    </source>
</evidence>
<comment type="cofactor">
    <cofactor evidence="1">
        <name>K(+)</name>
        <dbReference type="ChEBI" id="CHEBI:29103"/>
    </cofactor>
</comment>
<dbReference type="HAMAP" id="MF_01274">
    <property type="entry name" value="Pantothen_kinase_3"/>
    <property type="match status" value="1"/>
</dbReference>
<dbReference type="GO" id="GO:0004594">
    <property type="term" value="F:pantothenate kinase activity"/>
    <property type="evidence" value="ECO:0007669"/>
    <property type="project" value="InterPro"/>
</dbReference>
<dbReference type="Pfam" id="PF03309">
    <property type="entry name" value="Pan_kinase"/>
    <property type="match status" value="1"/>
</dbReference>
<evidence type="ECO:0000256" key="1">
    <source>
        <dbReference type="ARBA" id="ARBA00001958"/>
    </source>
</evidence>
<dbReference type="CDD" id="cd24015">
    <property type="entry name" value="ASKHA_NBD_PanK-III"/>
    <property type="match status" value="1"/>
</dbReference>
<keyword evidence="7 13" id="KW-0418">Kinase</keyword>
<dbReference type="GO" id="GO:0005524">
    <property type="term" value="F:ATP binding"/>
    <property type="evidence" value="ECO:0007669"/>
    <property type="project" value="UniProtKB-KW"/>
</dbReference>
<keyword evidence="9" id="KW-0630">Potassium</keyword>
<evidence type="ECO:0000256" key="7">
    <source>
        <dbReference type="ARBA" id="ARBA00022777"/>
    </source>
</evidence>
<name>A0A645AZ01_9ZZZZ</name>
<gene>
    <name evidence="13" type="primary">coaX_25</name>
    <name evidence="13" type="ORF">SDC9_105306</name>
</gene>
<dbReference type="NCBIfam" id="NF009855">
    <property type="entry name" value="PRK13321.1"/>
    <property type="match status" value="1"/>
</dbReference>
<protein>
    <recommendedName>
        <fullName evidence="12">Type III pantothenate kinase</fullName>
    </recommendedName>
</protein>
<comment type="subunit">
    <text evidence="3">Homodimer.</text>
</comment>
<sequence length="255" mass="27678">MLLAVDVGNTNMVFGIFKGKDLIGSFRLMTDTNKTSDEIGLAACQYFRRFNLHPEEVEDVIIASVVPQIMYSLTNAATKYFDKDPIVIDDDVDPGLPYEGDERLGADRAVACVAAMEKYGKPLVVLDFGTATTIDALSHDGRYMGGSISTGMRVSADALSNKTAMLPRVELAMPDKVLGLTAAGQIQAGTVVGYIGSMDYLVRLTKKEMGYGDHIKVIATGGLARIVADHSDFIDVVDSQLILDGLRIIYERDKQ</sequence>
<dbReference type="NCBIfam" id="TIGR00671">
    <property type="entry name" value="baf"/>
    <property type="match status" value="1"/>
</dbReference>
<keyword evidence="4" id="KW-0963">Cytoplasm</keyword>
<accession>A0A645AZ01</accession>